<reference evidence="2 3" key="1">
    <citation type="submission" date="2020-09" db="EMBL/GenBank/DDBJ databases">
        <title>Biosynthesis of the nuclear factor of activated T cells inhibitor NFAT-133 and its congeners in Streptomyces pactum.</title>
        <authorList>
            <person name="Zhou W."/>
            <person name="Posri P."/>
            <person name="Abugrain M.E."/>
            <person name="Weisberg A.J."/>
            <person name="Chang J.H."/>
            <person name="Mahmud T."/>
        </authorList>
    </citation>
    <scope>NUCLEOTIDE SEQUENCE [LARGE SCALE GENOMIC DNA]</scope>
    <source>
        <strain evidence="2 3">ATCC 27456</strain>
    </source>
</reference>
<dbReference type="Gene3D" id="3.40.50.150">
    <property type="entry name" value="Vaccinia Virus protein VP39"/>
    <property type="match status" value="1"/>
</dbReference>
<gene>
    <name evidence="2" type="ORF">IHE55_23155</name>
</gene>
<keyword evidence="3" id="KW-1185">Reference proteome</keyword>
<dbReference type="EMBL" id="JACYXC010000001">
    <property type="protein sequence ID" value="MBH5337505.1"/>
    <property type="molecule type" value="Genomic_DNA"/>
</dbReference>
<accession>A0ABS0NQN1</accession>
<feature type="compositionally biased region" description="Pro residues" evidence="1">
    <location>
        <begin position="262"/>
        <end position="277"/>
    </location>
</feature>
<evidence type="ECO:0000313" key="3">
    <source>
        <dbReference type="Proteomes" id="UP000807371"/>
    </source>
</evidence>
<sequence length="305" mass="33517">MTAPTAPGTRRPSSLEDVKGWFPPLDQVLFARFLTRQERLGERGDLLEMGAYLGKSAIFTAAFRRPEERFTVCDLFDADAPDEHNAAEARKSYATLTRVAFEQNYLAFHDELPYIVQGPTSEVPGHVEPGSCRFVHVDASHLYEHVAADIVNARAALLPHGVVALDDFRSEHTPGVSAATWEAFFTGGLRPVCLSTQKFYGTWGDPEPLQEELLATTEWREGLRMSVQEIAGQRVLRFSGRPRRPAAVPVSRFAAAVPGPAPEPVAAPAAAPRPVPPGAGRRVARELLPPIVTRALRRRMRAGRP</sequence>
<dbReference type="Pfam" id="PF13578">
    <property type="entry name" value="Methyltransf_24"/>
    <property type="match status" value="1"/>
</dbReference>
<organism evidence="2 3">
    <name type="scientific">Streptomyces pactum</name>
    <dbReference type="NCBI Taxonomy" id="68249"/>
    <lineage>
        <taxon>Bacteria</taxon>
        <taxon>Bacillati</taxon>
        <taxon>Actinomycetota</taxon>
        <taxon>Actinomycetes</taxon>
        <taxon>Kitasatosporales</taxon>
        <taxon>Streptomycetaceae</taxon>
        <taxon>Streptomyces</taxon>
    </lineage>
</organism>
<dbReference type="SUPFAM" id="SSF53335">
    <property type="entry name" value="S-adenosyl-L-methionine-dependent methyltransferases"/>
    <property type="match status" value="1"/>
</dbReference>
<proteinExistence type="predicted"/>
<dbReference type="InterPro" id="IPR029063">
    <property type="entry name" value="SAM-dependent_MTases_sf"/>
</dbReference>
<protein>
    <submittedName>
        <fullName evidence="2">Class I SAM-dependent methyltransferase</fullName>
    </submittedName>
</protein>
<dbReference type="GO" id="GO:0032259">
    <property type="term" value="P:methylation"/>
    <property type="evidence" value="ECO:0007669"/>
    <property type="project" value="UniProtKB-KW"/>
</dbReference>
<comment type="caution">
    <text evidence="2">The sequence shown here is derived from an EMBL/GenBank/DDBJ whole genome shotgun (WGS) entry which is preliminary data.</text>
</comment>
<evidence type="ECO:0000313" key="2">
    <source>
        <dbReference type="EMBL" id="MBH5337505.1"/>
    </source>
</evidence>
<feature type="region of interest" description="Disordered" evidence="1">
    <location>
        <begin position="262"/>
        <end position="282"/>
    </location>
</feature>
<keyword evidence="2" id="KW-0808">Transferase</keyword>
<evidence type="ECO:0000256" key="1">
    <source>
        <dbReference type="SAM" id="MobiDB-lite"/>
    </source>
</evidence>
<dbReference type="GO" id="GO:0008168">
    <property type="term" value="F:methyltransferase activity"/>
    <property type="evidence" value="ECO:0007669"/>
    <property type="project" value="UniProtKB-KW"/>
</dbReference>
<keyword evidence="2" id="KW-0489">Methyltransferase</keyword>
<dbReference type="Proteomes" id="UP000807371">
    <property type="component" value="Unassembled WGS sequence"/>
</dbReference>
<name>A0ABS0NQN1_9ACTN</name>
<dbReference type="RefSeq" id="WP_197990792.1">
    <property type="nucleotide sequence ID" value="NZ_JACYXC010000001.1"/>
</dbReference>